<reference evidence="2 3" key="1">
    <citation type="journal article" date="2019" name="Int. J. Syst. Evol. Microbiol.">
        <title>The Global Catalogue of Microorganisms (GCM) 10K type strain sequencing project: providing services to taxonomists for standard genome sequencing and annotation.</title>
        <authorList>
            <consortium name="The Broad Institute Genomics Platform"/>
            <consortium name="The Broad Institute Genome Sequencing Center for Infectious Disease"/>
            <person name="Wu L."/>
            <person name="Ma J."/>
        </authorList>
    </citation>
    <scope>NUCLEOTIDE SEQUENCE [LARGE SCALE GENOMIC DNA]</scope>
    <source>
        <strain evidence="2 3">CGMCC 1.12859</strain>
    </source>
</reference>
<evidence type="ECO:0000259" key="1">
    <source>
        <dbReference type="Pfam" id="PF25942"/>
    </source>
</evidence>
<dbReference type="EMBL" id="JBHUCZ010000022">
    <property type="protein sequence ID" value="MFD1568898.1"/>
    <property type="molecule type" value="Genomic_DNA"/>
</dbReference>
<dbReference type="Proteomes" id="UP001597139">
    <property type="component" value="Unassembled WGS sequence"/>
</dbReference>
<organism evidence="2 3">
    <name type="scientific">Halolamina litorea</name>
    <dbReference type="NCBI Taxonomy" id="1515593"/>
    <lineage>
        <taxon>Archaea</taxon>
        <taxon>Methanobacteriati</taxon>
        <taxon>Methanobacteriota</taxon>
        <taxon>Stenosarchaea group</taxon>
        <taxon>Halobacteria</taxon>
        <taxon>Halobacteriales</taxon>
        <taxon>Haloferacaceae</taxon>
    </lineage>
</organism>
<comment type="caution">
    <text evidence="2">The sequence shown here is derived from an EMBL/GenBank/DDBJ whole genome shotgun (WGS) entry which is preliminary data.</text>
</comment>
<sequence length="140" mass="15003">MQRRALLASTSLAFAGFAGCTGFGPDTAPAHTVTVYNVDSEVTREVTVRIENDGGETVFERTATFDAENEADENVPFPESAEPETVFVTVNGTDFERDWPMTDCDGENWAGIEVRIRGGAGSAPSVELGTRCQHVATTPT</sequence>
<accession>A0ABD6BW37</accession>
<evidence type="ECO:0000313" key="3">
    <source>
        <dbReference type="Proteomes" id="UP001597139"/>
    </source>
</evidence>
<gene>
    <name evidence="2" type="ORF">ACFSAU_15490</name>
</gene>
<dbReference type="InterPro" id="IPR058929">
    <property type="entry name" value="Ig_halo"/>
</dbReference>
<dbReference type="AlphaFoldDB" id="A0ABD6BW37"/>
<protein>
    <recommendedName>
        <fullName evidence="1">Ig-like domain-containing protein</fullName>
    </recommendedName>
</protein>
<evidence type="ECO:0000313" key="2">
    <source>
        <dbReference type="EMBL" id="MFD1568898.1"/>
    </source>
</evidence>
<dbReference type="Pfam" id="PF25942">
    <property type="entry name" value="Ig_halo"/>
    <property type="match status" value="1"/>
</dbReference>
<keyword evidence="3" id="KW-1185">Reference proteome</keyword>
<name>A0ABD6BW37_9EURY</name>
<proteinExistence type="predicted"/>
<dbReference type="RefSeq" id="WP_267645001.1">
    <property type="nucleotide sequence ID" value="NZ_JANHGR010000001.1"/>
</dbReference>
<dbReference type="PROSITE" id="PS51257">
    <property type="entry name" value="PROKAR_LIPOPROTEIN"/>
    <property type="match status" value="1"/>
</dbReference>
<feature type="domain" description="Ig-like" evidence="1">
    <location>
        <begin position="43"/>
        <end position="119"/>
    </location>
</feature>